<evidence type="ECO:0000256" key="1">
    <source>
        <dbReference type="SAM" id="MobiDB-lite"/>
    </source>
</evidence>
<dbReference type="Proteomes" id="UP001158576">
    <property type="component" value="Chromosome 2"/>
</dbReference>
<feature type="region of interest" description="Disordered" evidence="1">
    <location>
        <begin position="63"/>
        <end position="110"/>
    </location>
</feature>
<evidence type="ECO:0000313" key="3">
    <source>
        <dbReference type="Proteomes" id="UP001158576"/>
    </source>
</evidence>
<organism evidence="2 3">
    <name type="scientific">Oikopleura dioica</name>
    <name type="common">Tunicate</name>
    <dbReference type="NCBI Taxonomy" id="34765"/>
    <lineage>
        <taxon>Eukaryota</taxon>
        <taxon>Metazoa</taxon>
        <taxon>Chordata</taxon>
        <taxon>Tunicata</taxon>
        <taxon>Appendicularia</taxon>
        <taxon>Copelata</taxon>
        <taxon>Oikopleuridae</taxon>
        <taxon>Oikopleura</taxon>
    </lineage>
</organism>
<reference evidence="2 3" key="1">
    <citation type="submission" date="2021-04" db="EMBL/GenBank/DDBJ databases">
        <authorList>
            <person name="Bliznina A."/>
        </authorList>
    </citation>
    <scope>NUCLEOTIDE SEQUENCE [LARGE SCALE GENOMIC DNA]</scope>
</reference>
<gene>
    <name evidence="2" type="ORF">OKIOD_LOCUS13887</name>
</gene>
<feature type="compositionally biased region" description="Gly residues" evidence="1">
    <location>
        <begin position="84"/>
        <end position="93"/>
    </location>
</feature>
<accession>A0ABN7T613</accession>
<keyword evidence="3" id="KW-1185">Reference proteome</keyword>
<feature type="compositionally biased region" description="Low complexity" evidence="1">
    <location>
        <begin position="74"/>
        <end position="83"/>
    </location>
</feature>
<feature type="compositionally biased region" description="Basic and acidic residues" evidence="1">
    <location>
        <begin position="100"/>
        <end position="110"/>
    </location>
</feature>
<dbReference type="EMBL" id="OU015567">
    <property type="protein sequence ID" value="CAG5110754.1"/>
    <property type="molecule type" value="Genomic_DNA"/>
</dbReference>
<protein>
    <submittedName>
        <fullName evidence="2">Oidioi.mRNA.OKI2018_I69.chr2.g5122.t1.cds</fullName>
    </submittedName>
</protein>
<evidence type="ECO:0000313" key="2">
    <source>
        <dbReference type="EMBL" id="CAG5110754.1"/>
    </source>
</evidence>
<name>A0ABN7T613_OIKDI</name>
<proteinExistence type="predicted"/>
<sequence length="110" mass="12468">MEQRHVIHFLQEIFIKALMSKARAEGKGRKFFKLFNSILSLREVVNEADVNQVYRYNRRILPNDNFKGDGGSSGSSPSPNNGDGSSGFNGYDGGSNFRAHRMDSRMLHMR</sequence>